<dbReference type="RefSeq" id="WP_349163567.1">
    <property type="nucleotide sequence ID" value="NZ_JBBMFE010000001.1"/>
</dbReference>
<keyword evidence="2" id="KW-1185">Reference proteome</keyword>
<dbReference type="Pfam" id="PF14199">
    <property type="entry name" value="DUF4317"/>
    <property type="match status" value="1"/>
</dbReference>
<evidence type="ECO:0000313" key="2">
    <source>
        <dbReference type="Proteomes" id="UP001438008"/>
    </source>
</evidence>
<name>A0ABV1FD48_9FIRM</name>
<protein>
    <submittedName>
        <fullName evidence="1">DUF4317 domain-containing protein</fullName>
    </submittedName>
</protein>
<organism evidence="1 2">
    <name type="scientific">Laedolimicola intestinihominis</name>
    <dbReference type="NCBI Taxonomy" id="3133166"/>
    <lineage>
        <taxon>Bacteria</taxon>
        <taxon>Bacillati</taxon>
        <taxon>Bacillota</taxon>
        <taxon>Clostridia</taxon>
        <taxon>Lachnospirales</taxon>
        <taxon>Lachnospiraceae</taxon>
        <taxon>Laedolimicola</taxon>
    </lineage>
</organism>
<proteinExistence type="predicted"/>
<accession>A0ABV1FD48</accession>
<evidence type="ECO:0000313" key="1">
    <source>
        <dbReference type="EMBL" id="MEQ2471316.1"/>
    </source>
</evidence>
<sequence length="388" mass="44367">MNKKEIAEIKKQFTPQNCALTRLCACYVDGEKNKKSEMKEAFLAQSEEECFKYFEIFRKSLSGTVGKNLVNLEFPLDAEMEGGQQEFLLKLRDSKLKDDVLLEQFYDKIIENYEYGENYLILLVHGMYDVPGKSSDNEEMFDASDEVYEYLLCTICPVNLSKAGLSYDAESNRFGSRVRDWLVDLPMAGFLFPAFQDRSTDLHSMLYYSKNAEELKDDFVEGMFGCGTPLTAADQKDTFNAMIEETLGEECDYEAVRNIHERLYEMAEEKKDEPEPLVLSKAEVKQLFAESGVEAEKMTELEERYEESAGANTEFLASNVMNTRKFEIKAPDVVIQVNPERADLVETRIIDGRQCLVIPVDDRVEVNGISVRTMRTGSYSERMGEGEE</sequence>
<gene>
    <name evidence="1" type="ORF">WMO29_02205</name>
</gene>
<comment type="caution">
    <text evidence="1">The sequence shown here is derived from an EMBL/GenBank/DDBJ whole genome shotgun (WGS) entry which is preliminary data.</text>
</comment>
<reference evidence="1 2" key="1">
    <citation type="submission" date="2024-03" db="EMBL/GenBank/DDBJ databases">
        <title>Human intestinal bacterial collection.</title>
        <authorList>
            <person name="Pauvert C."/>
            <person name="Hitch T.C.A."/>
            <person name="Clavel T."/>
        </authorList>
    </citation>
    <scope>NUCLEOTIDE SEQUENCE [LARGE SCALE GENOMIC DNA]</scope>
    <source>
        <strain evidence="1 2">CLA-AA-H132</strain>
    </source>
</reference>
<dbReference type="EMBL" id="JBBMFE010000001">
    <property type="protein sequence ID" value="MEQ2471316.1"/>
    <property type="molecule type" value="Genomic_DNA"/>
</dbReference>
<dbReference type="InterPro" id="IPR025466">
    <property type="entry name" value="DUF4317"/>
</dbReference>
<dbReference type="Proteomes" id="UP001438008">
    <property type="component" value="Unassembled WGS sequence"/>
</dbReference>